<evidence type="ECO:0000256" key="6">
    <source>
        <dbReference type="ARBA" id="ARBA00022723"/>
    </source>
</evidence>
<dbReference type="GO" id="GO:0006260">
    <property type="term" value="P:DNA replication"/>
    <property type="evidence" value="ECO:0007669"/>
    <property type="project" value="UniProtKB-KW"/>
</dbReference>
<dbReference type="FunFam" id="2.40.50.140:FF:000012">
    <property type="entry name" value="DNA ligase"/>
    <property type="match status" value="1"/>
</dbReference>
<dbReference type="Gene3D" id="1.10.150.20">
    <property type="entry name" value="5' to 3' exonuclease, C-terminal subdomain"/>
    <property type="match status" value="2"/>
</dbReference>
<evidence type="ECO:0000256" key="7">
    <source>
        <dbReference type="ARBA" id="ARBA00022763"/>
    </source>
</evidence>
<dbReference type="HAMAP" id="MF_01588">
    <property type="entry name" value="DNA_ligase_A"/>
    <property type="match status" value="1"/>
</dbReference>
<dbReference type="InterPro" id="IPR010994">
    <property type="entry name" value="RuvA_2-like"/>
</dbReference>
<proteinExistence type="inferred from homology"/>
<dbReference type="SUPFAM" id="SSF56091">
    <property type="entry name" value="DNA ligase/mRNA capping enzyme, catalytic domain"/>
    <property type="match status" value="1"/>
</dbReference>
<keyword evidence="9 15" id="KW-0460">Magnesium</keyword>
<comment type="cofactor">
    <cofactor evidence="15">
        <name>Mg(2+)</name>
        <dbReference type="ChEBI" id="CHEBI:18420"/>
    </cofactor>
    <cofactor evidence="15">
        <name>Mn(2+)</name>
        <dbReference type="ChEBI" id="CHEBI:29035"/>
    </cofactor>
</comment>
<name>A0A098EGQ6_ANAPH</name>
<feature type="binding site" evidence="15">
    <location>
        <begin position="84"/>
        <end position="85"/>
    </location>
    <ligand>
        <name>NAD(+)</name>
        <dbReference type="ChEBI" id="CHEBI:57540"/>
    </ligand>
</feature>
<keyword evidence="8 15" id="KW-0862">Zinc</keyword>
<dbReference type="SMART" id="SM00292">
    <property type="entry name" value="BRCT"/>
    <property type="match status" value="1"/>
</dbReference>
<dbReference type="InterPro" id="IPR001357">
    <property type="entry name" value="BRCT_dom"/>
</dbReference>
<feature type="binding site" evidence="15">
    <location>
        <position position="403"/>
    </location>
    <ligand>
        <name>Zn(2+)</name>
        <dbReference type="ChEBI" id="CHEBI:29105"/>
    </ligand>
</feature>
<dbReference type="PIRSF" id="PIRSF001604">
    <property type="entry name" value="LigA"/>
    <property type="match status" value="1"/>
</dbReference>
<feature type="active site" description="N6-AMP-lysine intermediate" evidence="15">
    <location>
        <position position="120"/>
    </location>
</feature>
<dbReference type="InterPro" id="IPR018239">
    <property type="entry name" value="DNA_ligase_AS"/>
</dbReference>
<evidence type="ECO:0000256" key="4">
    <source>
        <dbReference type="ARBA" id="ARBA00022598"/>
    </source>
</evidence>
<keyword evidence="4 15" id="KW-0436">Ligase</keyword>
<dbReference type="CDD" id="cd00114">
    <property type="entry name" value="LIGANc"/>
    <property type="match status" value="1"/>
</dbReference>
<comment type="function">
    <text evidence="1 15">DNA ligase that catalyzes the formation of phosphodiester linkages between 5'-phosphoryl and 3'-hydroxyl groups in double-stranded DNA using NAD as a coenzyme and as the energy source for the reaction. It is essential for DNA replication and repair of damaged DNA.</text>
</comment>
<evidence type="ECO:0000256" key="10">
    <source>
        <dbReference type="ARBA" id="ARBA00023027"/>
    </source>
</evidence>
<evidence type="ECO:0000256" key="1">
    <source>
        <dbReference type="ARBA" id="ARBA00004067"/>
    </source>
</evidence>
<comment type="similarity">
    <text evidence="14 15">Belongs to the NAD-dependent DNA ligase family. LigA subfamily.</text>
</comment>
<feature type="binding site" evidence="15">
    <location>
        <position position="118"/>
    </location>
    <ligand>
        <name>NAD(+)</name>
        <dbReference type="ChEBI" id="CHEBI:57540"/>
    </ligand>
</feature>
<dbReference type="Pfam" id="PF12826">
    <property type="entry name" value="HHH_2"/>
    <property type="match status" value="1"/>
</dbReference>
<dbReference type="PANTHER" id="PTHR23389">
    <property type="entry name" value="CHROMOSOME TRANSMISSION FIDELITY FACTOR 18"/>
    <property type="match status" value="1"/>
</dbReference>
<accession>A0A098EGQ6</accession>
<dbReference type="Gene3D" id="6.20.10.30">
    <property type="match status" value="1"/>
</dbReference>
<feature type="binding site" evidence="15">
    <location>
        <position position="283"/>
    </location>
    <ligand>
        <name>NAD(+)</name>
        <dbReference type="ChEBI" id="CHEBI:57540"/>
    </ligand>
</feature>
<dbReference type="Pfam" id="PF00533">
    <property type="entry name" value="BRCT"/>
    <property type="match status" value="1"/>
</dbReference>
<feature type="binding site" evidence="15">
    <location>
        <position position="307"/>
    </location>
    <ligand>
        <name>NAD(+)</name>
        <dbReference type="ChEBI" id="CHEBI:57540"/>
    </ligand>
</feature>
<dbReference type="InterPro" id="IPR013840">
    <property type="entry name" value="DNAligase_N"/>
</dbReference>
<evidence type="ECO:0000259" key="16">
    <source>
        <dbReference type="PROSITE" id="PS50172"/>
    </source>
</evidence>
<keyword evidence="6 15" id="KW-0479">Metal-binding</keyword>
<protein>
    <recommendedName>
        <fullName evidence="3 15">DNA ligase</fullName>
        <ecNumber evidence="2 15">6.5.1.2</ecNumber>
    </recommendedName>
    <alternativeName>
        <fullName evidence="15">Polydeoxyribonucleotide synthase [NAD(+)]</fullName>
    </alternativeName>
</protein>
<feature type="binding site" evidence="15">
    <location>
        <position position="176"/>
    </location>
    <ligand>
        <name>NAD(+)</name>
        <dbReference type="ChEBI" id="CHEBI:57540"/>
    </ligand>
</feature>
<dbReference type="InterPro" id="IPR036420">
    <property type="entry name" value="BRCT_dom_sf"/>
</dbReference>
<dbReference type="NCBIfam" id="TIGR00575">
    <property type="entry name" value="dnlj"/>
    <property type="match status" value="1"/>
</dbReference>
<keyword evidence="5 15" id="KW-0235">DNA replication</keyword>
<dbReference type="SUPFAM" id="SSF47781">
    <property type="entry name" value="RuvA domain 2-like"/>
    <property type="match status" value="1"/>
</dbReference>
<feature type="binding site" evidence="15">
    <location>
        <position position="406"/>
    </location>
    <ligand>
        <name>Zn(2+)</name>
        <dbReference type="ChEBI" id="CHEBI:29105"/>
    </ligand>
</feature>
<evidence type="ECO:0000256" key="5">
    <source>
        <dbReference type="ARBA" id="ARBA00022705"/>
    </source>
</evidence>
<reference evidence="17 18" key="1">
    <citation type="submission" date="2014-09" db="EMBL/GenBank/DDBJ databases">
        <authorList>
            <person name="Loux Valentin"/>
            <person name="Dugat Thibaut"/>
        </authorList>
    </citation>
    <scope>NUCLEOTIDE SEQUENCE [LARGE SCALE GENOMIC DNA]</scope>
    <source>
        <strain evidence="17 18">BOV-10_179</strain>
    </source>
</reference>
<evidence type="ECO:0000313" key="18">
    <source>
        <dbReference type="Proteomes" id="UP000055047"/>
    </source>
</evidence>
<dbReference type="PROSITE" id="PS01055">
    <property type="entry name" value="DNA_LIGASE_N1"/>
    <property type="match status" value="1"/>
</dbReference>
<dbReference type="EMBL" id="CCXQ01000020">
    <property type="protein sequence ID" value="CEG20486.1"/>
    <property type="molecule type" value="Genomic_DNA"/>
</dbReference>
<feature type="binding site" evidence="15">
    <location>
        <position position="421"/>
    </location>
    <ligand>
        <name>Zn(2+)</name>
        <dbReference type="ChEBI" id="CHEBI:29105"/>
    </ligand>
</feature>
<feature type="domain" description="BRCT" evidence="16">
    <location>
        <begin position="594"/>
        <end position="666"/>
    </location>
</feature>
<dbReference type="InterPro" id="IPR004150">
    <property type="entry name" value="NAD_DNA_ligase_OB"/>
</dbReference>
<keyword evidence="7 15" id="KW-0227">DNA damage</keyword>
<dbReference type="PANTHER" id="PTHR23389:SF9">
    <property type="entry name" value="DNA LIGASE"/>
    <property type="match status" value="1"/>
</dbReference>
<evidence type="ECO:0000256" key="12">
    <source>
        <dbReference type="ARBA" id="ARBA00023211"/>
    </source>
</evidence>
<dbReference type="Proteomes" id="UP000055047">
    <property type="component" value="Unassembled WGS sequence"/>
</dbReference>
<organism evidence="17 18">
    <name type="scientific">Anaplasma phagocytophilum</name>
    <name type="common">Ehrlichia phagocytophila</name>
    <dbReference type="NCBI Taxonomy" id="948"/>
    <lineage>
        <taxon>Bacteria</taxon>
        <taxon>Pseudomonadati</taxon>
        <taxon>Pseudomonadota</taxon>
        <taxon>Alphaproteobacteria</taxon>
        <taxon>Rickettsiales</taxon>
        <taxon>Anaplasmataceae</taxon>
        <taxon>Anaplasma</taxon>
        <taxon>phagocytophilum group</taxon>
    </lineage>
</organism>
<dbReference type="InterPro" id="IPR013839">
    <property type="entry name" value="DNAligase_adenylation"/>
</dbReference>
<dbReference type="SMART" id="SM00532">
    <property type="entry name" value="LIGANc"/>
    <property type="match status" value="1"/>
</dbReference>
<dbReference type="Gene3D" id="2.40.50.140">
    <property type="entry name" value="Nucleic acid-binding proteins"/>
    <property type="match status" value="1"/>
</dbReference>
<sequence>MSDNDNRQRLADLNAQLKLHDVLYHEHDAPEISDAQYDALVQEKRELLEKFPELSAYNDYEGVIGAPTVDARLPKIAHREPMLSLENSFTIQDVEKFISRVKRSLNMDPEASITIACEPKIDGLSFAALYEKGSLIRVATRGNGHLGEDITNTAKVIRKLPHKIANAPEVLEVRGEIYMHHSDFEKLKDVCNFANPRNAAAGSIRQLNPKIAEERNLRYVAYCIVNSALASQEAILKQLAEWGFCTHTEVLFADNMDDALSFHTRMYNTRSTLGYDIDGIVYKVNDTHLQKLLGSTSKYPRWATAHKFPSTEAITKLRDISVQVGRTGVITPIAELEPINIGGTLVSRASLHNLNEIARKDIRIGDSVIVKRAGEVIPQVVGVDHTARCNSAVPEEYVFPSHCPSCGSTLSRAPGEVAMRCTAELSCQAQVLERVKHFVSRDGLNIVGLGEKQIEFFCNASYISNVADIFSLREKISHMNLSAEHGWGEKSIALLIDAINASTTVKLSNFIFALGIRFIGKGAAKLIAEHYRSYSAWVRAMTSLANGEDPNNIHGIGLKSVESLRAFFSSEDNLRVLQTLEEKLNILDEIANTETASPISGKTIVFTGVLENMSRNEAAKYAETLGARVGNTVTTKTDILVAGSNSGSKLDTARKLGIQVMNESEWKDLLKTVSNSE</sequence>
<keyword evidence="11 15" id="KW-0234">DNA repair</keyword>
<keyword evidence="12 15" id="KW-0464">Manganese</keyword>
<dbReference type="InterPro" id="IPR004149">
    <property type="entry name" value="Znf_DNAligase_C4"/>
</dbReference>
<evidence type="ECO:0000256" key="15">
    <source>
        <dbReference type="HAMAP-Rule" id="MF_01588"/>
    </source>
</evidence>
<evidence type="ECO:0000313" key="17">
    <source>
        <dbReference type="EMBL" id="CEG20486.1"/>
    </source>
</evidence>
<evidence type="ECO:0000256" key="14">
    <source>
        <dbReference type="ARBA" id="ARBA00060881"/>
    </source>
</evidence>
<evidence type="ECO:0000256" key="11">
    <source>
        <dbReference type="ARBA" id="ARBA00023204"/>
    </source>
</evidence>
<evidence type="ECO:0000256" key="8">
    <source>
        <dbReference type="ARBA" id="ARBA00022833"/>
    </source>
</evidence>
<dbReference type="InterPro" id="IPR012340">
    <property type="entry name" value="NA-bd_OB-fold"/>
</dbReference>
<dbReference type="GO" id="GO:0003911">
    <property type="term" value="F:DNA ligase (NAD+) activity"/>
    <property type="evidence" value="ECO:0007669"/>
    <property type="project" value="UniProtKB-UniRule"/>
</dbReference>
<dbReference type="GO" id="GO:0006281">
    <property type="term" value="P:DNA repair"/>
    <property type="evidence" value="ECO:0007669"/>
    <property type="project" value="UniProtKB-KW"/>
</dbReference>
<feature type="binding site" evidence="15">
    <location>
        <position position="141"/>
    </location>
    <ligand>
        <name>NAD(+)</name>
        <dbReference type="ChEBI" id="CHEBI:57540"/>
    </ligand>
</feature>
<dbReference type="AlphaFoldDB" id="A0A098EGQ6"/>
<feature type="binding site" evidence="15">
    <location>
        <position position="427"/>
    </location>
    <ligand>
        <name>Zn(2+)</name>
        <dbReference type="ChEBI" id="CHEBI:29105"/>
    </ligand>
</feature>
<dbReference type="SUPFAM" id="SSF50249">
    <property type="entry name" value="Nucleic acid-binding proteins"/>
    <property type="match status" value="1"/>
</dbReference>
<dbReference type="SUPFAM" id="SSF52113">
    <property type="entry name" value="BRCT domain"/>
    <property type="match status" value="1"/>
</dbReference>
<comment type="catalytic activity">
    <reaction evidence="13 15">
        <text>NAD(+) + (deoxyribonucleotide)n-3'-hydroxyl + 5'-phospho-(deoxyribonucleotide)m = (deoxyribonucleotide)n+m + AMP + beta-nicotinamide D-nucleotide.</text>
        <dbReference type="EC" id="6.5.1.2"/>
    </reaction>
</comment>
<dbReference type="NCBIfam" id="NF005932">
    <property type="entry name" value="PRK07956.1"/>
    <property type="match status" value="1"/>
</dbReference>
<evidence type="ECO:0000256" key="3">
    <source>
        <dbReference type="ARBA" id="ARBA00013308"/>
    </source>
</evidence>
<gene>
    <name evidence="15 17" type="primary">ligA</name>
    <name evidence="17" type="ORF">ANAPHAGO_00145</name>
</gene>
<dbReference type="RefSeq" id="WP_060757594.1">
    <property type="nucleotide sequence ID" value="NZ_CCXQ01000020.1"/>
</dbReference>
<dbReference type="Gene3D" id="3.30.470.30">
    <property type="entry name" value="DNA ligase/mRNA capping enzyme"/>
    <property type="match status" value="1"/>
</dbReference>
<dbReference type="GO" id="GO:0046872">
    <property type="term" value="F:metal ion binding"/>
    <property type="evidence" value="ECO:0007669"/>
    <property type="project" value="UniProtKB-KW"/>
</dbReference>
<evidence type="ECO:0000256" key="2">
    <source>
        <dbReference type="ARBA" id="ARBA00012722"/>
    </source>
</evidence>
<feature type="binding site" evidence="15">
    <location>
        <begin position="34"/>
        <end position="38"/>
    </location>
    <ligand>
        <name>NAD(+)</name>
        <dbReference type="ChEBI" id="CHEBI:57540"/>
    </ligand>
</feature>
<evidence type="ECO:0000256" key="13">
    <source>
        <dbReference type="ARBA" id="ARBA00034005"/>
    </source>
</evidence>
<evidence type="ECO:0000256" key="9">
    <source>
        <dbReference type="ARBA" id="ARBA00022842"/>
    </source>
</evidence>
<dbReference type="Pfam" id="PF01653">
    <property type="entry name" value="DNA_ligase_aden"/>
    <property type="match status" value="1"/>
</dbReference>
<dbReference type="Gene3D" id="3.40.50.10190">
    <property type="entry name" value="BRCT domain"/>
    <property type="match status" value="1"/>
</dbReference>
<dbReference type="Pfam" id="PF03119">
    <property type="entry name" value="DNA_ligase_ZBD"/>
    <property type="match status" value="1"/>
</dbReference>
<dbReference type="InterPro" id="IPR001679">
    <property type="entry name" value="DNA_ligase"/>
</dbReference>
<dbReference type="InterPro" id="IPR041663">
    <property type="entry name" value="DisA/LigA_HHH"/>
</dbReference>
<dbReference type="CDD" id="cd17748">
    <property type="entry name" value="BRCT_DNA_ligase_like"/>
    <property type="match status" value="1"/>
</dbReference>
<dbReference type="Pfam" id="PF03120">
    <property type="entry name" value="OB_DNA_ligase"/>
    <property type="match status" value="1"/>
</dbReference>
<dbReference type="PROSITE" id="PS50172">
    <property type="entry name" value="BRCT"/>
    <property type="match status" value="1"/>
</dbReference>
<dbReference type="Gene3D" id="1.10.287.610">
    <property type="entry name" value="Helix hairpin bin"/>
    <property type="match status" value="1"/>
</dbReference>
<dbReference type="EC" id="6.5.1.2" evidence="2 15"/>
<keyword evidence="10 15" id="KW-0520">NAD</keyword>